<dbReference type="Proteomes" id="UP000660021">
    <property type="component" value="Unassembled WGS sequence"/>
</dbReference>
<dbReference type="PANTHER" id="PTHR43308">
    <property type="entry name" value="OUTER MEMBRANE PROTEIN ALPHA-RELATED"/>
    <property type="match status" value="1"/>
</dbReference>
<feature type="chain" id="PRO_5047130332" evidence="2">
    <location>
        <begin position="29"/>
        <end position="233"/>
    </location>
</feature>
<dbReference type="InterPro" id="IPR001119">
    <property type="entry name" value="SLH_dom"/>
</dbReference>
<dbReference type="EMBL" id="JACOPR010000007">
    <property type="protein sequence ID" value="MBC5731407.1"/>
    <property type="molecule type" value="Genomic_DNA"/>
</dbReference>
<keyword evidence="2" id="KW-0732">Signal</keyword>
<proteinExistence type="predicted"/>
<dbReference type="InterPro" id="IPR051465">
    <property type="entry name" value="Cell_Envelope_Struct_Comp"/>
</dbReference>
<evidence type="ECO:0000313" key="5">
    <source>
        <dbReference type="Proteomes" id="UP000660021"/>
    </source>
</evidence>
<evidence type="ECO:0000256" key="2">
    <source>
        <dbReference type="SAM" id="SignalP"/>
    </source>
</evidence>
<organism evidence="4 5">
    <name type="scientific">Pseudoflavonifractor hominis</name>
    <dbReference type="NCBI Taxonomy" id="2763059"/>
    <lineage>
        <taxon>Bacteria</taxon>
        <taxon>Bacillati</taxon>
        <taxon>Bacillota</taxon>
        <taxon>Clostridia</taxon>
        <taxon>Eubacteriales</taxon>
        <taxon>Oscillospiraceae</taxon>
        <taxon>Pseudoflavonifractor</taxon>
    </lineage>
</organism>
<dbReference type="PROSITE" id="PS51272">
    <property type="entry name" value="SLH"/>
    <property type="match status" value="2"/>
</dbReference>
<accession>A0ABR7HV39</accession>
<evidence type="ECO:0000259" key="3">
    <source>
        <dbReference type="PROSITE" id="PS51272"/>
    </source>
</evidence>
<feature type="domain" description="SLH" evidence="3">
    <location>
        <begin position="25"/>
        <end position="87"/>
    </location>
</feature>
<feature type="domain" description="SLH" evidence="3">
    <location>
        <begin position="88"/>
        <end position="151"/>
    </location>
</feature>
<name>A0ABR7HV39_9FIRM</name>
<evidence type="ECO:0000313" key="4">
    <source>
        <dbReference type="EMBL" id="MBC5731407.1"/>
    </source>
</evidence>
<keyword evidence="5" id="KW-1185">Reference proteome</keyword>
<reference evidence="4 5" key="1">
    <citation type="submission" date="2020-08" db="EMBL/GenBank/DDBJ databases">
        <title>Genome public.</title>
        <authorList>
            <person name="Liu C."/>
            <person name="Sun Q."/>
        </authorList>
    </citation>
    <scope>NUCLEOTIDE SEQUENCE [LARGE SCALE GENOMIC DNA]</scope>
    <source>
        <strain evidence="4 5">New-38</strain>
    </source>
</reference>
<dbReference type="RefSeq" id="WP_101690977.1">
    <property type="nucleotide sequence ID" value="NZ_JACOPR010000007.1"/>
</dbReference>
<gene>
    <name evidence="4" type="ORF">H8S34_11260</name>
</gene>
<dbReference type="Pfam" id="PF00395">
    <property type="entry name" value="SLH"/>
    <property type="match status" value="2"/>
</dbReference>
<keyword evidence="1" id="KW-0677">Repeat</keyword>
<evidence type="ECO:0000256" key="1">
    <source>
        <dbReference type="ARBA" id="ARBA00022737"/>
    </source>
</evidence>
<feature type="signal peptide" evidence="2">
    <location>
        <begin position="1"/>
        <end position="28"/>
    </location>
</feature>
<comment type="caution">
    <text evidence="4">The sequence shown here is derived from an EMBL/GenBank/DDBJ whole genome shotgun (WGS) entry which is preliminary data.</text>
</comment>
<dbReference type="PANTHER" id="PTHR43308:SF5">
    <property type="entry name" value="S-LAYER PROTEIN _ PEPTIDOGLYCAN ENDO-BETA-N-ACETYLGLUCOSAMINIDASE"/>
    <property type="match status" value="1"/>
</dbReference>
<sequence>MKRLHPLLSLGLASALTLGLLCPGAAAAAFSDQDQIVHPDAVTAVADLGLFAGLPDGSFAPAQNIDRASFARLVTLMLNGGKIPTLENAAASFPDTEGHWAKDCITYCASLGIISGRSETVFAPDDPVTIAEGARMLLSALGYRADYEGISGATWRITVDILADQAGLYADMGSFDSSTPLTRDMAAQMVYNALNIPLVTYEETTGSDGVKRCTRVEQKDTLLTSVFAQAESE</sequence>
<protein>
    <submittedName>
        <fullName evidence="4">S-layer homology domain-containing protein</fullName>
    </submittedName>
</protein>